<dbReference type="STRING" id="299255.SAMN02745129_2217"/>
<dbReference type="AlphaFoldDB" id="A0A1M5TPJ9"/>
<dbReference type="EMBL" id="FQXG01000003">
    <property type="protein sequence ID" value="SHH52323.1"/>
    <property type="molecule type" value="Genomic_DNA"/>
</dbReference>
<proteinExistence type="predicted"/>
<accession>A0A1M5TPJ9</accession>
<organism evidence="1 2">
    <name type="scientific">Ferrimonas marina</name>
    <dbReference type="NCBI Taxonomy" id="299255"/>
    <lineage>
        <taxon>Bacteria</taxon>
        <taxon>Pseudomonadati</taxon>
        <taxon>Pseudomonadota</taxon>
        <taxon>Gammaproteobacteria</taxon>
        <taxon>Alteromonadales</taxon>
        <taxon>Ferrimonadaceae</taxon>
        <taxon>Ferrimonas</taxon>
    </lineage>
</organism>
<evidence type="ECO:0000313" key="1">
    <source>
        <dbReference type="EMBL" id="SHH52323.1"/>
    </source>
</evidence>
<dbReference type="Proteomes" id="UP000184268">
    <property type="component" value="Unassembled WGS sequence"/>
</dbReference>
<evidence type="ECO:0000313" key="2">
    <source>
        <dbReference type="Proteomes" id="UP000184268"/>
    </source>
</evidence>
<sequence>MDATQHPGAKRPAPKIRRWTYIGKQYRLQIVANDLRHLDPQVINAPGAGQLNLTVNKLPADAAPRTAFTKGEQLYRGTDPQAACALVFRHAPKGFNLACARLQQDPQAVVPLFIH</sequence>
<protein>
    <submittedName>
        <fullName evidence="1">Uncharacterized protein</fullName>
    </submittedName>
</protein>
<dbReference type="RefSeq" id="WP_067656144.1">
    <property type="nucleotide sequence ID" value="NZ_FQXG01000003.1"/>
</dbReference>
<reference evidence="1 2" key="1">
    <citation type="submission" date="2016-11" db="EMBL/GenBank/DDBJ databases">
        <authorList>
            <person name="Jaros S."/>
            <person name="Januszkiewicz K."/>
            <person name="Wedrychowicz H."/>
        </authorList>
    </citation>
    <scope>NUCLEOTIDE SEQUENCE [LARGE SCALE GENOMIC DNA]</scope>
    <source>
        <strain evidence="1 2">DSM 16917</strain>
    </source>
</reference>
<name>A0A1M5TPJ9_9GAMM</name>
<keyword evidence="2" id="KW-1185">Reference proteome</keyword>
<gene>
    <name evidence="1" type="ORF">SAMN02745129_2217</name>
</gene>